<comment type="caution">
    <text evidence="1">The sequence shown here is derived from an EMBL/GenBank/DDBJ whole genome shotgun (WGS) entry which is preliminary data.</text>
</comment>
<dbReference type="EMBL" id="CATNWA010000915">
    <property type="protein sequence ID" value="CAI9538521.1"/>
    <property type="molecule type" value="Genomic_DNA"/>
</dbReference>
<protein>
    <submittedName>
        <fullName evidence="1">Uncharacterized protein</fullName>
    </submittedName>
</protein>
<dbReference type="Proteomes" id="UP001162483">
    <property type="component" value="Unassembled WGS sequence"/>
</dbReference>
<name>A0ABN9AVI0_9NEOB</name>
<proteinExistence type="predicted"/>
<keyword evidence="2" id="KW-1185">Reference proteome</keyword>
<reference evidence="1" key="1">
    <citation type="submission" date="2023-05" db="EMBL/GenBank/DDBJ databases">
        <authorList>
            <person name="Stuckert A."/>
        </authorList>
    </citation>
    <scope>NUCLEOTIDE SEQUENCE</scope>
</reference>
<evidence type="ECO:0000313" key="2">
    <source>
        <dbReference type="Proteomes" id="UP001162483"/>
    </source>
</evidence>
<evidence type="ECO:0000313" key="1">
    <source>
        <dbReference type="EMBL" id="CAI9538521.1"/>
    </source>
</evidence>
<accession>A0ABN9AVI0</accession>
<organism evidence="1 2">
    <name type="scientific">Staurois parvus</name>
    <dbReference type="NCBI Taxonomy" id="386267"/>
    <lineage>
        <taxon>Eukaryota</taxon>
        <taxon>Metazoa</taxon>
        <taxon>Chordata</taxon>
        <taxon>Craniata</taxon>
        <taxon>Vertebrata</taxon>
        <taxon>Euteleostomi</taxon>
        <taxon>Amphibia</taxon>
        <taxon>Batrachia</taxon>
        <taxon>Anura</taxon>
        <taxon>Neobatrachia</taxon>
        <taxon>Ranoidea</taxon>
        <taxon>Ranidae</taxon>
        <taxon>Staurois</taxon>
    </lineage>
</organism>
<sequence>MGPVPPPLAAARPVICHGPPYRLLMLPARPRNLPWAPVYRLLMLLQVQCVSLGPCTASHCCCLHPPHSALCRLFQVSSTLTVGFHFVHRVLDDYGPNYTIAAARPVICTWDPVPASSMLLPGQSVLMGPCTASHCCCLHRPHSAMCLFQVSSTLLVGSILS</sequence>
<gene>
    <name evidence="1" type="ORF">SPARVUS_LOCUS1454694</name>
</gene>